<name>A0AA35TQ26_GEOBA</name>
<comment type="caution">
    <text evidence="1">The sequence shown here is derived from an EMBL/GenBank/DDBJ whole genome shotgun (WGS) entry which is preliminary data.</text>
</comment>
<reference evidence="1" key="1">
    <citation type="submission" date="2023-03" db="EMBL/GenBank/DDBJ databases">
        <authorList>
            <person name="Steffen K."/>
            <person name="Cardenas P."/>
        </authorList>
    </citation>
    <scope>NUCLEOTIDE SEQUENCE</scope>
</reference>
<organism evidence="1 2">
    <name type="scientific">Geodia barretti</name>
    <name type="common">Barrett's horny sponge</name>
    <dbReference type="NCBI Taxonomy" id="519541"/>
    <lineage>
        <taxon>Eukaryota</taxon>
        <taxon>Metazoa</taxon>
        <taxon>Porifera</taxon>
        <taxon>Demospongiae</taxon>
        <taxon>Heteroscleromorpha</taxon>
        <taxon>Tetractinellida</taxon>
        <taxon>Astrophorina</taxon>
        <taxon>Geodiidae</taxon>
        <taxon>Geodia</taxon>
    </lineage>
</organism>
<sequence>MGVEPPHDQSLEEALRESLPVDASQRVSVSEVASTLETVVLNENQNHILRQAALLTYKAEINQLRSQLHQVVNNRVLKTK</sequence>
<gene>
    <name evidence="1" type="ORF">GBAR_LOCUS28635</name>
</gene>
<protein>
    <submittedName>
        <fullName evidence="1">Uncharacterized protein</fullName>
    </submittedName>
</protein>
<dbReference type="AlphaFoldDB" id="A0AA35TQ26"/>
<proteinExistence type="predicted"/>
<evidence type="ECO:0000313" key="1">
    <source>
        <dbReference type="EMBL" id="CAI8052348.1"/>
    </source>
</evidence>
<dbReference type="Proteomes" id="UP001174909">
    <property type="component" value="Unassembled WGS sequence"/>
</dbReference>
<dbReference type="EMBL" id="CASHTH010004003">
    <property type="protein sequence ID" value="CAI8052348.1"/>
    <property type="molecule type" value="Genomic_DNA"/>
</dbReference>
<accession>A0AA35TQ26</accession>
<keyword evidence="2" id="KW-1185">Reference proteome</keyword>
<evidence type="ECO:0000313" key="2">
    <source>
        <dbReference type="Proteomes" id="UP001174909"/>
    </source>
</evidence>